<reference evidence="3" key="1">
    <citation type="submission" date="2021-02" db="EMBL/GenBank/DDBJ databases">
        <authorList>
            <person name="Dougan E. K."/>
            <person name="Rhodes N."/>
            <person name="Thang M."/>
            <person name="Chan C."/>
        </authorList>
    </citation>
    <scope>NUCLEOTIDE SEQUENCE</scope>
</reference>
<feature type="signal peptide" evidence="2">
    <location>
        <begin position="1"/>
        <end position="32"/>
    </location>
</feature>
<comment type="caution">
    <text evidence="3">The sequence shown here is derived from an EMBL/GenBank/DDBJ whole genome shotgun (WGS) entry which is preliminary data.</text>
</comment>
<dbReference type="EMBL" id="CAJNNW010032149">
    <property type="protein sequence ID" value="CAE8711325.1"/>
    <property type="molecule type" value="Genomic_DNA"/>
</dbReference>
<proteinExistence type="predicted"/>
<feature type="non-terminal residue" evidence="3">
    <location>
        <position position="184"/>
    </location>
</feature>
<feature type="non-terminal residue" evidence="3">
    <location>
        <position position="1"/>
    </location>
</feature>
<sequence>QDHSPDWIRQRLIDLLLLVLTLSAMLVGKACTERSQRKVFIAAKANHREAISEKVLRFQAEFSEERMREMVAEQTECTQEEEEEEPSVASLSKFGQGASRRAPPSICSAPAAMLNFLAGASADTRKSGDCLPPETRLWVQGYPEPRHVADVKEGQFVLCYDHLVGALKYTEVTGAEVLTGEVDW</sequence>
<accession>A0A813KYJ6</accession>
<name>A0A813KYJ6_POLGL</name>
<protein>
    <submittedName>
        <fullName evidence="3">Uncharacterized protein</fullName>
    </submittedName>
</protein>
<evidence type="ECO:0000256" key="1">
    <source>
        <dbReference type="SAM" id="MobiDB-lite"/>
    </source>
</evidence>
<evidence type="ECO:0000313" key="3">
    <source>
        <dbReference type="EMBL" id="CAE8711325.1"/>
    </source>
</evidence>
<dbReference type="AlphaFoldDB" id="A0A813KYJ6"/>
<gene>
    <name evidence="3" type="ORF">PGLA2088_LOCUS36410</name>
</gene>
<feature type="chain" id="PRO_5032294404" evidence="2">
    <location>
        <begin position="33"/>
        <end position="184"/>
    </location>
</feature>
<organism evidence="3 4">
    <name type="scientific">Polarella glacialis</name>
    <name type="common">Dinoflagellate</name>
    <dbReference type="NCBI Taxonomy" id="89957"/>
    <lineage>
        <taxon>Eukaryota</taxon>
        <taxon>Sar</taxon>
        <taxon>Alveolata</taxon>
        <taxon>Dinophyceae</taxon>
        <taxon>Suessiales</taxon>
        <taxon>Suessiaceae</taxon>
        <taxon>Polarella</taxon>
    </lineage>
</organism>
<keyword evidence="2" id="KW-0732">Signal</keyword>
<feature type="region of interest" description="Disordered" evidence="1">
    <location>
        <begin position="72"/>
        <end position="96"/>
    </location>
</feature>
<dbReference type="Proteomes" id="UP000626109">
    <property type="component" value="Unassembled WGS sequence"/>
</dbReference>
<evidence type="ECO:0000256" key="2">
    <source>
        <dbReference type="SAM" id="SignalP"/>
    </source>
</evidence>
<evidence type="ECO:0000313" key="4">
    <source>
        <dbReference type="Proteomes" id="UP000626109"/>
    </source>
</evidence>